<sequence>MEDRLSALPDDLLLQIVTLLPLIQLVRTCVLSRRWSRFWTRAQILHVIDKEVDAGGEPDRFALVVESILSAVYTSRLGRARCDFQISISRVDNFDAQDLMSWARRAADLFEGDFKLSVETETESEGGEPDPDEEPEIFELPYFEFAKQITLTLSDRFLHLALPTGAGVFASLTKLVLAKLHFADGAGAALSDVVSSRCPCLLSLVVRHVYGVTALTLRTASLTQLTLLCVYDLRLLDVVALKLRTMTVECCFVDSKGAELRICAPLLLKFNWADCCPESTQVGPTDHLKLLVVGENPPVTWVHAGFTAHSNFDMILNHVRRTQVLELHLPIHPELQGHGKLMEHIVLPNQYTELNLVVEPNGHMFGMSMFKLLKRCVGLRKLHLKLSKRKGDTTCLSCIFGNPQEWKHQEILLNSLEHILVSDFSDNSHEVDVINSILKCAPSLQDIGIEVAHGVKVSKDTVLHFNEYHLVNFFRKGERPMEYYYSGTW</sequence>
<proteinExistence type="predicted"/>
<dbReference type="EnsemblPlants" id="AVESA.00010b.r2.2AG0196700.1">
    <property type="protein sequence ID" value="AVESA.00010b.r2.2AG0196700.1.CDS"/>
    <property type="gene ID" value="AVESA.00010b.r2.2AG0196700"/>
</dbReference>
<dbReference type="Proteomes" id="UP001732700">
    <property type="component" value="Chromosome 2A"/>
</dbReference>
<accession>A0ACD5U872</accession>
<reference evidence="1" key="2">
    <citation type="submission" date="2025-09" db="UniProtKB">
        <authorList>
            <consortium name="EnsemblPlants"/>
        </authorList>
    </citation>
    <scope>IDENTIFICATION</scope>
</reference>
<protein>
    <submittedName>
        <fullName evidence="1">Uncharacterized protein</fullName>
    </submittedName>
</protein>
<keyword evidence="2" id="KW-1185">Reference proteome</keyword>
<evidence type="ECO:0000313" key="2">
    <source>
        <dbReference type="Proteomes" id="UP001732700"/>
    </source>
</evidence>
<name>A0ACD5U872_AVESA</name>
<organism evidence="1 2">
    <name type="scientific">Avena sativa</name>
    <name type="common">Oat</name>
    <dbReference type="NCBI Taxonomy" id="4498"/>
    <lineage>
        <taxon>Eukaryota</taxon>
        <taxon>Viridiplantae</taxon>
        <taxon>Streptophyta</taxon>
        <taxon>Embryophyta</taxon>
        <taxon>Tracheophyta</taxon>
        <taxon>Spermatophyta</taxon>
        <taxon>Magnoliopsida</taxon>
        <taxon>Liliopsida</taxon>
        <taxon>Poales</taxon>
        <taxon>Poaceae</taxon>
        <taxon>BOP clade</taxon>
        <taxon>Pooideae</taxon>
        <taxon>Poodae</taxon>
        <taxon>Poeae</taxon>
        <taxon>Poeae Chloroplast Group 1 (Aveneae type)</taxon>
        <taxon>Aveninae</taxon>
        <taxon>Avena</taxon>
    </lineage>
</organism>
<evidence type="ECO:0000313" key="1">
    <source>
        <dbReference type="EnsemblPlants" id="AVESA.00010b.r2.2AG0196700.1.CDS"/>
    </source>
</evidence>
<reference evidence="1" key="1">
    <citation type="submission" date="2021-05" db="EMBL/GenBank/DDBJ databases">
        <authorList>
            <person name="Scholz U."/>
            <person name="Mascher M."/>
            <person name="Fiebig A."/>
        </authorList>
    </citation>
    <scope>NUCLEOTIDE SEQUENCE [LARGE SCALE GENOMIC DNA]</scope>
</reference>